<proteinExistence type="predicted"/>
<sequence length="131" mass="14710">MALPRKSTRVAMKLAGHRGIHKIIRIGNRLSSTHGNWNSVSEGRADLTTVTCIEEYQSKESRLPMLRSSMIHLTAVSTTYGYSNRPPHTALQTPTYLKNWTRFVLSPENFSHLLCFSPSCLTCPHLIGSLK</sequence>
<name>A0AA88SZ79_CHASR</name>
<keyword evidence="2" id="KW-1185">Reference proteome</keyword>
<dbReference type="Proteomes" id="UP001187415">
    <property type="component" value="Unassembled WGS sequence"/>
</dbReference>
<gene>
    <name evidence="1" type="ORF">Q5P01_006884</name>
</gene>
<evidence type="ECO:0000313" key="2">
    <source>
        <dbReference type="Proteomes" id="UP001187415"/>
    </source>
</evidence>
<accession>A0AA88SZ79</accession>
<protein>
    <submittedName>
        <fullName evidence="1">Uncharacterized protein</fullName>
    </submittedName>
</protein>
<evidence type="ECO:0000313" key="1">
    <source>
        <dbReference type="EMBL" id="KAK2854223.1"/>
    </source>
</evidence>
<dbReference type="EMBL" id="JAUPFM010000004">
    <property type="protein sequence ID" value="KAK2854223.1"/>
    <property type="molecule type" value="Genomic_DNA"/>
</dbReference>
<reference evidence="1" key="1">
    <citation type="submission" date="2023-07" db="EMBL/GenBank/DDBJ databases">
        <title>Chromosome-level Genome Assembly of Striped Snakehead (Channa striata).</title>
        <authorList>
            <person name="Liu H."/>
        </authorList>
    </citation>
    <scope>NUCLEOTIDE SEQUENCE</scope>
    <source>
        <strain evidence="1">Gz</strain>
        <tissue evidence="1">Muscle</tissue>
    </source>
</reference>
<organism evidence="1 2">
    <name type="scientific">Channa striata</name>
    <name type="common">Snakehead murrel</name>
    <name type="synonym">Ophicephalus striatus</name>
    <dbReference type="NCBI Taxonomy" id="64152"/>
    <lineage>
        <taxon>Eukaryota</taxon>
        <taxon>Metazoa</taxon>
        <taxon>Chordata</taxon>
        <taxon>Craniata</taxon>
        <taxon>Vertebrata</taxon>
        <taxon>Euteleostomi</taxon>
        <taxon>Actinopterygii</taxon>
        <taxon>Neopterygii</taxon>
        <taxon>Teleostei</taxon>
        <taxon>Neoteleostei</taxon>
        <taxon>Acanthomorphata</taxon>
        <taxon>Anabantaria</taxon>
        <taxon>Anabantiformes</taxon>
        <taxon>Channoidei</taxon>
        <taxon>Channidae</taxon>
        <taxon>Channa</taxon>
    </lineage>
</organism>
<dbReference type="AlphaFoldDB" id="A0AA88SZ79"/>
<comment type="caution">
    <text evidence="1">The sequence shown here is derived from an EMBL/GenBank/DDBJ whole genome shotgun (WGS) entry which is preliminary data.</text>
</comment>